<dbReference type="STRING" id="1357279.N018_16700"/>
<accession>W0MY20</accession>
<dbReference type="HOGENOM" id="CLU_000445_70_34_6"/>
<dbReference type="InterPro" id="IPR000160">
    <property type="entry name" value="GGDEF_dom"/>
</dbReference>
<dbReference type="CDD" id="cd00130">
    <property type="entry name" value="PAS"/>
    <property type="match status" value="1"/>
</dbReference>
<dbReference type="AlphaFoldDB" id="W0MY20"/>
<dbReference type="SUPFAM" id="SSF55781">
    <property type="entry name" value="GAF domain-like"/>
    <property type="match status" value="1"/>
</dbReference>
<feature type="domain" description="PAS" evidence="1">
    <location>
        <begin position="171"/>
        <end position="241"/>
    </location>
</feature>
<feature type="domain" description="GGDEF" evidence="3">
    <location>
        <begin position="326"/>
        <end position="459"/>
    </location>
</feature>
<dbReference type="SUPFAM" id="SSF141868">
    <property type="entry name" value="EAL domain-like"/>
    <property type="match status" value="1"/>
</dbReference>
<dbReference type="Pfam" id="PF01590">
    <property type="entry name" value="GAF"/>
    <property type="match status" value="1"/>
</dbReference>
<feature type="domain" description="EAL" evidence="2">
    <location>
        <begin position="468"/>
        <end position="722"/>
    </location>
</feature>
<dbReference type="SMART" id="SM00065">
    <property type="entry name" value="GAF"/>
    <property type="match status" value="1"/>
</dbReference>
<dbReference type="NCBIfam" id="TIGR00254">
    <property type="entry name" value="GGDEF"/>
    <property type="match status" value="1"/>
</dbReference>
<dbReference type="Proteomes" id="UP000019089">
    <property type="component" value="Chromosome"/>
</dbReference>
<dbReference type="InterPro" id="IPR035919">
    <property type="entry name" value="EAL_sf"/>
</dbReference>
<sequence length="732" mass="81106">MSTYPVSDNDEERIQTLNAFGLMDTPPEHQYDQIVQMASRIFDAPIVLISLVHRDRQFFKARVGLDVCETGRDVSFCNFALMGRTVFWVPDASQDARFSANALVLGAPHIRFYAGAPLITANGHVLGSLCLIDNQPRALFSDRDQRVLQDLAIMVIEKMELRRLELETRDSHTRFMNITSTSPDAIICSNSKNQITSWNNSAELIFGHTSEDAVGKPLDIIIPQEMRSRHNAGFSRVVSGGPASIIGKSVNLTAIHRDGHKIPIELSLSQWSAAGEPQFGAIIRDVTQRVAADKLLKHAAEYDHLTGLANRSTLKRRIKEACDAQISAAILLIDLDGFKDVNDTLGHAAGDFVLKVTSSRLREHVPTFHMVARLGGDEFVVFMADTADQSKAITLGLALIAVIEEPIEFEDNSIYIGASVGVSVRSGSDYDGEQMLGNADLALYQAKSDGRSLVRVFTAEHRQTASKRGALSSSMRQAWANKEFELYYQPQIRLADGAITGAEALIRWNHPTLGVVSPAFFLHALEAGLLAIPVGEWILRSACEQAAQWRNSGCDGFRIGVNLFAAQFRMRDFSEMVESALNDFSLPAHSLELEITENIILRNEQRIMEPLRHLRSLGVGIAFDDFGTGYASLSLLKDYPVTRLKIDRSFVSGVERSKKDEVIIEAVIRLAAGFNLQVTAEGIETGEQESLMRHYLCDEGQGYLYGRPMTAHEFTARYISTHERASAVRDHK</sequence>
<dbReference type="KEGG" id="psyr:N018_16700"/>
<dbReference type="InterPro" id="IPR052155">
    <property type="entry name" value="Biofilm_reg_signaling"/>
</dbReference>
<reference evidence="4 5" key="1">
    <citation type="submission" date="2013-12" db="EMBL/GenBank/DDBJ databases">
        <title>Interactions Between Genome Architecture and Virulence Genes in Pseudomonas syringae, strain CC1557 as a model.</title>
        <authorList>
            <person name="Baltrus D."/>
            <person name="Hockett K."/>
            <person name="Karlsrud E."/>
            <person name="Dougherty K."/>
            <person name="Nishimura M."/>
        </authorList>
    </citation>
    <scope>NUCLEOTIDE SEQUENCE [LARGE SCALE GENOMIC DNA]</scope>
    <source>
        <strain evidence="4 5">CC1557</strain>
    </source>
</reference>
<gene>
    <name evidence="4" type="ORF">N018_16700</name>
</gene>
<evidence type="ECO:0000259" key="1">
    <source>
        <dbReference type="PROSITE" id="PS50112"/>
    </source>
</evidence>
<evidence type="ECO:0000313" key="5">
    <source>
        <dbReference type="Proteomes" id="UP000019089"/>
    </source>
</evidence>
<dbReference type="InterPro" id="IPR029787">
    <property type="entry name" value="Nucleotide_cyclase"/>
</dbReference>
<dbReference type="PANTHER" id="PTHR44757:SF2">
    <property type="entry name" value="BIOFILM ARCHITECTURE MAINTENANCE PROTEIN MBAA"/>
    <property type="match status" value="1"/>
</dbReference>
<protein>
    <submittedName>
        <fullName evidence="4">Diguanylate phosphodiesterase</fullName>
    </submittedName>
</protein>
<dbReference type="Pfam" id="PF00990">
    <property type="entry name" value="GGDEF"/>
    <property type="match status" value="1"/>
</dbReference>
<evidence type="ECO:0000259" key="2">
    <source>
        <dbReference type="PROSITE" id="PS50883"/>
    </source>
</evidence>
<dbReference type="InterPro" id="IPR043128">
    <property type="entry name" value="Rev_trsase/Diguanyl_cyclase"/>
</dbReference>
<dbReference type="Gene3D" id="3.30.70.270">
    <property type="match status" value="1"/>
</dbReference>
<proteinExistence type="predicted"/>
<dbReference type="InterPro" id="IPR003018">
    <property type="entry name" value="GAF"/>
</dbReference>
<dbReference type="Gene3D" id="3.20.20.450">
    <property type="entry name" value="EAL domain"/>
    <property type="match status" value="1"/>
</dbReference>
<dbReference type="InterPro" id="IPR035965">
    <property type="entry name" value="PAS-like_dom_sf"/>
</dbReference>
<dbReference type="SUPFAM" id="SSF55073">
    <property type="entry name" value="Nucleotide cyclase"/>
    <property type="match status" value="1"/>
</dbReference>
<dbReference type="Gene3D" id="3.30.450.20">
    <property type="entry name" value="PAS domain"/>
    <property type="match status" value="1"/>
</dbReference>
<dbReference type="NCBIfam" id="TIGR00229">
    <property type="entry name" value="sensory_box"/>
    <property type="match status" value="1"/>
</dbReference>
<dbReference type="InterPro" id="IPR001633">
    <property type="entry name" value="EAL_dom"/>
</dbReference>
<dbReference type="RefSeq" id="WP_025390224.1">
    <property type="nucleotide sequence ID" value="NZ_CP007014.1"/>
</dbReference>
<dbReference type="Pfam" id="PF00563">
    <property type="entry name" value="EAL"/>
    <property type="match status" value="1"/>
</dbReference>
<evidence type="ECO:0000313" key="4">
    <source>
        <dbReference type="EMBL" id="AHG41751.1"/>
    </source>
</evidence>
<dbReference type="Pfam" id="PF13426">
    <property type="entry name" value="PAS_9"/>
    <property type="match status" value="1"/>
</dbReference>
<dbReference type="PANTHER" id="PTHR44757">
    <property type="entry name" value="DIGUANYLATE CYCLASE DGCP"/>
    <property type="match status" value="1"/>
</dbReference>
<dbReference type="InterPro" id="IPR029016">
    <property type="entry name" value="GAF-like_dom_sf"/>
</dbReference>
<dbReference type="EMBL" id="CP007014">
    <property type="protein sequence ID" value="AHG41751.1"/>
    <property type="molecule type" value="Genomic_DNA"/>
</dbReference>
<dbReference type="PROSITE" id="PS50112">
    <property type="entry name" value="PAS"/>
    <property type="match status" value="1"/>
</dbReference>
<dbReference type="PROSITE" id="PS50887">
    <property type="entry name" value="GGDEF"/>
    <property type="match status" value="1"/>
</dbReference>
<dbReference type="SMART" id="SM00052">
    <property type="entry name" value="EAL"/>
    <property type="match status" value="1"/>
</dbReference>
<evidence type="ECO:0000259" key="3">
    <source>
        <dbReference type="PROSITE" id="PS50887"/>
    </source>
</evidence>
<dbReference type="SUPFAM" id="SSF55785">
    <property type="entry name" value="PYP-like sensor domain (PAS domain)"/>
    <property type="match status" value="1"/>
</dbReference>
<organism evidence="4 5">
    <name type="scientific">Pseudomonas syringae CC1557</name>
    <dbReference type="NCBI Taxonomy" id="1357279"/>
    <lineage>
        <taxon>Bacteria</taxon>
        <taxon>Pseudomonadati</taxon>
        <taxon>Pseudomonadota</taxon>
        <taxon>Gammaproteobacteria</taxon>
        <taxon>Pseudomonadales</taxon>
        <taxon>Pseudomonadaceae</taxon>
        <taxon>Pseudomonas</taxon>
        <taxon>Pseudomonas syringae</taxon>
    </lineage>
</organism>
<dbReference type="PROSITE" id="PS50883">
    <property type="entry name" value="EAL"/>
    <property type="match status" value="1"/>
</dbReference>
<dbReference type="CDD" id="cd01948">
    <property type="entry name" value="EAL"/>
    <property type="match status" value="1"/>
</dbReference>
<dbReference type="eggNOG" id="COG5001">
    <property type="taxonomic scope" value="Bacteria"/>
</dbReference>
<dbReference type="CDD" id="cd01949">
    <property type="entry name" value="GGDEF"/>
    <property type="match status" value="1"/>
</dbReference>
<dbReference type="InterPro" id="IPR000014">
    <property type="entry name" value="PAS"/>
</dbReference>
<name>W0MY20_PSESX</name>
<dbReference type="Gene3D" id="3.30.450.40">
    <property type="match status" value="1"/>
</dbReference>
<dbReference type="SMART" id="SM00267">
    <property type="entry name" value="GGDEF"/>
    <property type="match status" value="1"/>
</dbReference>
<dbReference type="SMART" id="SM00091">
    <property type="entry name" value="PAS"/>
    <property type="match status" value="1"/>
</dbReference>